<dbReference type="RefSeq" id="WP_192215126.1">
    <property type="nucleotide sequence ID" value="NZ_BPQF01000012.1"/>
</dbReference>
<keyword evidence="7" id="KW-0234">DNA repair</keyword>
<organism evidence="12 13">
    <name type="scientific">Methylobacterium bullatum</name>
    <dbReference type="NCBI Taxonomy" id="570505"/>
    <lineage>
        <taxon>Bacteria</taxon>
        <taxon>Pseudomonadati</taxon>
        <taxon>Pseudomonadota</taxon>
        <taxon>Alphaproteobacteria</taxon>
        <taxon>Hyphomicrobiales</taxon>
        <taxon>Methylobacteriaceae</taxon>
        <taxon>Methylobacterium</taxon>
    </lineage>
</organism>
<evidence type="ECO:0000256" key="6">
    <source>
        <dbReference type="ARBA" id="ARBA00023199"/>
    </source>
</evidence>
<dbReference type="GO" id="GO:0003887">
    <property type="term" value="F:DNA-directed DNA polymerase activity"/>
    <property type="evidence" value="ECO:0007669"/>
    <property type="project" value="UniProtKB-EC"/>
</dbReference>
<dbReference type="GO" id="GO:0009432">
    <property type="term" value="P:SOS response"/>
    <property type="evidence" value="ECO:0007669"/>
    <property type="project" value="UniProtKB-KW"/>
</dbReference>
<dbReference type="InterPro" id="IPR025188">
    <property type="entry name" value="DUF4113"/>
</dbReference>
<dbReference type="GO" id="GO:0006281">
    <property type="term" value="P:DNA repair"/>
    <property type="evidence" value="ECO:0007669"/>
    <property type="project" value="UniProtKB-KW"/>
</dbReference>
<evidence type="ECO:0000256" key="2">
    <source>
        <dbReference type="ARBA" id="ARBA00010945"/>
    </source>
</evidence>
<evidence type="ECO:0000256" key="3">
    <source>
        <dbReference type="ARBA" id="ARBA00011245"/>
    </source>
</evidence>
<dbReference type="Gene3D" id="1.10.150.20">
    <property type="entry name" value="5' to 3' exonuclease, C-terminal subdomain"/>
    <property type="match status" value="1"/>
</dbReference>
<feature type="domain" description="UmuC" evidence="11">
    <location>
        <begin position="5"/>
        <end position="189"/>
    </location>
</feature>
<dbReference type="EMBL" id="BPQF01000012">
    <property type="protein sequence ID" value="GJD40083.1"/>
    <property type="molecule type" value="Genomic_DNA"/>
</dbReference>
<dbReference type="Gene3D" id="3.40.1170.60">
    <property type="match status" value="1"/>
</dbReference>
<dbReference type="Gene3D" id="3.30.1490.100">
    <property type="entry name" value="DNA polymerase, Y-family, little finger domain"/>
    <property type="match status" value="1"/>
</dbReference>
<dbReference type="EC" id="2.7.7.7" evidence="4"/>
<evidence type="ECO:0000256" key="8">
    <source>
        <dbReference type="ARBA" id="ARBA00023236"/>
    </source>
</evidence>
<evidence type="ECO:0000256" key="9">
    <source>
        <dbReference type="ARBA" id="ARBA00025589"/>
    </source>
</evidence>
<evidence type="ECO:0000313" key="12">
    <source>
        <dbReference type="EMBL" id="GJD40083.1"/>
    </source>
</evidence>
<evidence type="ECO:0000256" key="1">
    <source>
        <dbReference type="ARBA" id="ARBA00001946"/>
    </source>
</evidence>
<dbReference type="PANTHER" id="PTHR11076:SF34">
    <property type="entry name" value="PROTEIN UMUC"/>
    <property type="match status" value="1"/>
</dbReference>
<dbReference type="GO" id="GO:0005829">
    <property type="term" value="C:cytosol"/>
    <property type="evidence" value="ECO:0007669"/>
    <property type="project" value="TreeGrafter"/>
</dbReference>
<accession>A0AAV4Z7T1</accession>
<dbReference type="Pfam" id="PF00817">
    <property type="entry name" value="IMS"/>
    <property type="match status" value="1"/>
</dbReference>
<evidence type="ECO:0000256" key="7">
    <source>
        <dbReference type="ARBA" id="ARBA00023204"/>
    </source>
</evidence>
<comment type="catalytic activity">
    <reaction evidence="10">
        <text>DNA(n) + a 2'-deoxyribonucleoside 5'-triphosphate = DNA(n+1) + diphosphate</text>
        <dbReference type="Rhea" id="RHEA:22508"/>
        <dbReference type="Rhea" id="RHEA-COMP:17339"/>
        <dbReference type="Rhea" id="RHEA-COMP:17340"/>
        <dbReference type="ChEBI" id="CHEBI:33019"/>
        <dbReference type="ChEBI" id="CHEBI:61560"/>
        <dbReference type="ChEBI" id="CHEBI:173112"/>
        <dbReference type="EC" id="2.7.7.7"/>
    </reaction>
</comment>
<sequence>MSRAIALIDGNSFYCSCERVFDPKLAGVPVIVLSNNDGCAVARTAEAKALGIKMGEPWFKIRDLCKREGVRAFSSNYTLYGDMSARANAVYRDFSPAVEIYSIDESFLDLSDVREDRRVELARDLRATVRAWTGIPTCVGIGPTKTLAKLANHIAKTIPDLGGVCDLSDEDERAAWLCRIHVGEVWGIGRASLAKLEAMGVDSIADLRDLDPRPVRKAMTVVGERIIYELRGVCCLPLELMPAQRKGCAVTRSFSSRIEDRATMEQAVSAHATRMGEKLRRGGLGTTHVSVFYHTSEHDRGDPMRSVSTTVTLPEATNDTLALIKAAREGVSRTWREAPGDRPWRYSKAGVITTDLKLLEESQRALIGQLDRERSAPLMAAMDECNRRFGRGAVVPARAGLEKKRTWSTKFEMRSPRYTTQVSELPTAHAIP</sequence>
<dbReference type="SUPFAM" id="SSF56672">
    <property type="entry name" value="DNA/RNA polymerases"/>
    <property type="match status" value="1"/>
</dbReference>
<evidence type="ECO:0000256" key="10">
    <source>
        <dbReference type="ARBA" id="ARBA00049244"/>
    </source>
</evidence>
<dbReference type="CDD" id="cd01700">
    <property type="entry name" value="PolY_Pol_V_umuC"/>
    <property type="match status" value="1"/>
</dbReference>
<dbReference type="Gene3D" id="3.30.70.270">
    <property type="match status" value="1"/>
</dbReference>
<comment type="cofactor">
    <cofactor evidence="1">
        <name>Mg(2+)</name>
        <dbReference type="ChEBI" id="CHEBI:18420"/>
    </cofactor>
</comment>
<dbReference type="Proteomes" id="UP001055307">
    <property type="component" value="Unassembled WGS sequence"/>
</dbReference>
<dbReference type="Pfam" id="PF13438">
    <property type="entry name" value="DUF4113"/>
    <property type="match status" value="1"/>
</dbReference>
<dbReference type="Pfam" id="PF11799">
    <property type="entry name" value="IMS_C"/>
    <property type="match status" value="1"/>
</dbReference>
<keyword evidence="8" id="KW-0742">SOS response</keyword>
<name>A0AAV4Z7T1_9HYPH</name>
<evidence type="ECO:0000259" key="11">
    <source>
        <dbReference type="PROSITE" id="PS50173"/>
    </source>
</evidence>
<comment type="function">
    <text evidence="9">Poorly processive, error-prone DNA polymerase involved in untargeted mutagenesis. Copies undamaged DNA at stalled replication forks, which arise in vivo from mismatched or misaligned primer ends. These misaligned primers can be extended by PolIV. Exhibits no 3'-5' exonuclease (proofreading) activity. May be involved in translesional synthesis, in conjunction with the beta clamp from PolIII.</text>
</comment>
<dbReference type="InterPro" id="IPR043502">
    <property type="entry name" value="DNA/RNA_pol_sf"/>
</dbReference>
<dbReference type="AlphaFoldDB" id="A0AAV4Z7T1"/>
<evidence type="ECO:0000256" key="4">
    <source>
        <dbReference type="ARBA" id="ARBA00012417"/>
    </source>
</evidence>
<keyword evidence="5" id="KW-0227">DNA damage</keyword>
<comment type="subunit">
    <text evidence="3">Monomer.</text>
</comment>
<dbReference type="InterPro" id="IPR050116">
    <property type="entry name" value="DNA_polymerase-Y"/>
</dbReference>
<keyword evidence="6" id="KW-0741">SOS mutagenesis</keyword>
<reference evidence="12" key="2">
    <citation type="submission" date="2021-08" db="EMBL/GenBank/DDBJ databases">
        <authorList>
            <person name="Tani A."/>
            <person name="Ola A."/>
            <person name="Ogura Y."/>
            <person name="Katsura K."/>
            <person name="Hayashi T."/>
        </authorList>
    </citation>
    <scope>NUCLEOTIDE SEQUENCE</scope>
    <source>
        <strain evidence="12">DSM 21893</strain>
    </source>
</reference>
<reference evidence="12" key="1">
    <citation type="journal article" date="2016" name="Front. Microbiol.">
        <title>Genome Sequence of the Piezophilic, Mesophilic Sulfate-Reducing Bacterium Desulfovibrio indicus J2T.</title>
        <authorList>
            <person name="Cao J."/>
            <person name="Maignien L."/>
            <person name="Shao Z."/>
            <person name="Alain K."/>
            <person name="Jebbar M."/>
        </authorList>
    </citation>
    <scope>NUCLEOTIDE SEQUENCE</scope>
    <source>
        <strain evidence="12">DSM 21893</strain>
    </source>
</reference>
<dbReference type="InterPro" id="IPR001126">
    <property type="entry name" value="UmuC"/>
</dbReference>
<dbReference type="InterPro" id="IPR017961">
    <property type="entry name" value="DNA_pol_Y-fam_little_finger"/>
</dbReference>
<proteinExistence type="inferred from homology"/>
<comment type="similarity">
    <text evidence="2">Belongs to the DNA polymerase type-Y family.</text>
</comment>
<dbReference type="PANTHER" id="PTHR11076">
    <property type="entry name" value="DNA REPAIR POLYMERASE UMUC / TRANSFERASE FAMILY MEMBER"/>
    <property type="match status" value="1"/>
</dbReference>
<dbReference type="InterPro" id="IPR036775">
    <property type="entry name" value="DNA_pol_Y-fam_lit_finger_sf"/>
</dbReference>
<keyword evidence="13" id="KW-1185">Reference proteome</keyword>
<gene>
    <name evidence="12" type="primary">umuC_1</name>
    <name evidence="12" type="ORF">OICFNHDK_2548</name>
</gene>
<protein>
    <recommendedName>
        <fullName evidence="4">DNA-directed DNA polymerase</fullName>
        <ecNumber evidence="4">2.7.7.7</ecNumber>
    </recommendedName>
</protein>
<dbReference type="PROSITE" id="PS50173">
    <property type="entry name" value="UMUC"/>
    <property type="match status" value="1"/>
</dbReference>
<evidence type="ECO:0000256" key="5">
    <source>
        <dbReference type="ARBA" id="ARBA00022763"/>
    </source>
</evidence>
<dbReference type="InterPro" id="IPR043128">
    <property type="entry name" value="Rev_trsase/Diguanyl_cyclase"/>
</dbReference>
<evidence type="ECO:0000313" key="13">
    <source>
        <dbReference type="Proteomes" id="UP001055307"/>
    </source>
</evidence>
<dbReference type="GO" id="GO:0042276">
    <property type="term" value="P:error-prone translesion synthesis"/>
    <property type="evidence" value="ECO:0007669"/>
    <property type="project" value="TreeGrafter"/>
</dbReference>
<comment type="caution">
    <text evidence="12">The sequence shown here is derived from an EMBL/GenBank/DDBJ whole genome shotgun (WGS) entry which is preliminary data.</text>
</comment>
<dbReference type="GO" id="GO:0003684">
    <property type="term" value="F:damaged DNA binding"/>
    <property type="evidence" value="ECO:0007669"/>
    <property type="project" value="InterPro"/>
</dbReference>